<dbReference type="Pfam" id="PF09493">
    <property type="entry name" value="DUF2389"/>
    <property type="match status" value="1"/>
</dbReference>
<accession>A0ABU9G5T3</accession>
<protein>
    <submittedName>
        <fullName evidence="1">TIGR02450 family Trp-rich protein</fullName>
    </submittedName>
</protein>
<comment type="caution">
    <text evidence="1">The sequence shown here is derived from an EMBL/GenBank/DDBJ whole genome shotgun (WGS) entry which is preliminary data.</text>
</comment>
<sequence length="72" mass="8625">MHQINPNKLLLSKWTSTSPKQKEKHFIVTKLIRDEQDTVIECIIEAVLSRQEYTIPWRNLTSPEHWKQGWQP</sequence>
<dbReference type="NCBIfam" id="TIGR02450">
    <property type="entry name" value="TIGR02450 family Trp-rich protein"/>
    <property type="match status" value="1"/>
</dbReference>
<dbReference type="InterPro" id="IPR012663">
    <property type="entry name" value="CHP02450_Tryp"/>
</dbReference>
<dbReference type="EMBL" id="JBAKAR010000009">
    <property type="protein sequence ID" value="MEL0613837.1"/>
    <property type="molecule type" value="Genomic_DNA"/>
</dbReference>
<proteinExistence type="predicted"/>
<gene>
    <name evidence="1" type="ORF">V6242_11835</name>
</gene>
<reference evidence="1 2" key="1">
    <citation type="submission" date="2024-02" db="EMBL/GenBank/DDBJ databases">
        <title>Bacteria isolated from the canopy kelp, Nereocystis luetkeana.</title>
        <authorList>
            <person name="Pfister C.A."/>
            <person name="Younker I.T."/>
            <person name="Light S.H."/>
        </authorList>
    </citation>
    <scope>NUCLEOTIDE SEQUENCE [LARGE SCALE GENOMIC DNA]</scope>
    <source>
        <strain evidence="1 2">TI.4.07</strain>
    </source>
</reference>
<evidence type="ECO:0000313" key="2">
    <source>
        <dbReference type="Proteomes" id="UP001379949"/>
    </source>
</evidence>
<evidence type="ECO:0000313" key="1">
    <source>
        <dbReference type="EMBL" id="MEL0613837.1"/>
    </source>
</evidence>
<name>A0ABU9G5T3_9GAMM</name>
<organism evidence="1 2">
    <name type="scientific">Marinomonas arenicola</name>
    <dbReference type="NCBI Taxonomy" id="569601"/>
    <lineage>
        <taxon>Bacteria</taxon>
        <taxon>Pseudomonadati</taxon>
        <taxon>Pseudomonadota</taxon>
        <taxon>Gammaproteobacteria</taxon>
        <taxon>Oceanospirillales</taxon>
        <taxon>Oceanospirillaceae</taxon>
        <taxon>Marinomonas</taxon>
    </lineage>
</organism>
<dbReference type="Proteomes" id="UP001379949">
    <property type="component" value="Unassembled WGS sequence"/>
</dbReference>
<dbReference type="RefSeq" id="WP_165942966.1">
    <property type="nucleotide sequence ID" value="NZ_BAAAFB010000002.1"/>
</dbReference>
<keyword evidence="2" id="KW-1185">Reference proteome</keyword>